<evidence type="ECO:0000259" key="2">
    <source>
        <dbReference type="PROSITE" id="PS51886"/>
    </source>
</evidence>
<feature type="domain" description="BTB" evidence="1">
    <location>
        <begin position="37"/>
        <end position="109"/>
    </location>
</feature>
<organism evidence="3 5">
    <name type="scientific">Acrasis kona</name>
    <dbReference type="NCBI Taxonomy" id="1008807"/>
    <lineage>
        <taxon>Eukaryota</taxon>
        <taxon>Discoba</taxon>
        <taxon>Heterolobosea</taxon>
        <taxon>Tetramitia</taxon>
        <taxon>Eutetramitia</taxon>
        <taxon>Acrasidae</taxon>
        <taxon>Acrasis</taxon>
    </lineage>
</organism>
<evidence type="ECO:0000313" key="3">
    <source>
        <dbReference type="EMBL" id="KAL0480122.1"/>
    </source>
</evidence>
<dbReference type="InterPro" id="IPR011705">
    <property type="entry name" value="BACK"/>
</dbReference>
<name>A0AAW2YRW0_9EUKA</name>
<dbReference type="Pfam" id="PF07707">
    <property type="entry name" value="BACK"/>
    <property type="match status" value="1"/>
</dbReference>
<dbReference type="PROSITE" id="PS50097">
    <property type="entry name" value="BTB"/>
    <property type="match status" value="1"/>
</dbReference>
<comment type="caution">
    <text evidence="3">The sequence shown here is derived from an EMBL/GenBank/DDBJ whole genome shotgun (WGS) entry which is preliminary data.</text>
</comment>
<dbReference type="PANTHER" id="PTHR24410:SF23">
    <property type="entry name" value="BTB DOMAIN-CONTAINING PROTEIN-RELATED"/>
    <property type="match status" value="1"/>
</dbReference>
<gene>
    <name evidence="4" type="ORF">AKO1_004945</name>
    <name evidence="3" type="ORF">AKO1_007274</name>
</gene>
<dbReference type="AlphaFoldDB" id="A0AAW2YRW0"/>
<dbReference type="InterPro" id="IPR000210">
    <property type="entry name" value="BTB/POZ_dom"/>
</dbReference>
<dbReference type="SUPFAM" id="SSF54695">
    <property type="entry name" value="POZ domain"/>
    <property type="match status" value="1"/>
</dbReference>
<dbReference type="PROSITE" id="PS51886">
    <property type="entry name" value="TLDC"/>
    <property type="match status" value="1"/>
</dbReference>
<reference evidence="3 5" key="1">
    <citation type="submission" date="2024-03" db="EMBL/GenBank/DDBJ databases">
        <title>The Acrasis kona genome and developmental transcriptomes reveal deep origins of eukaryotic multicellular pathways.</title>
        <authorList>
            <person name="Sheikh S."/>
            <person name="Fu C.-J."/>
            <person name="Brown M.W."/>
            <person name="Baldauf S.L."/>
        </authorList>
    </citation>
    <scope>NUCLEOTIDE SEQUENCE [LARGE SCALE GENOMIC DNA]</scope>
    <source>
        <strain evidence="3 5">ATCC MYA-3509</strain>
    </source>
</reference>
<dbReference type="EMBL" id="JAOPGA020001022">
    <property type="protein sequence ID" value="KAL0484103.1"/>
    <property type="molecule type" value="Genomic_DNA"/>
</dbReference>
<dbReference type="Gene3D" id="1.25.40.420">
    <property type="match status" value="1"/>
</dbReference>
<dbReference type="Proteomes" id="UP001431209">
    <property type="component" value="Unassembled WGS sequence"/>
</dbReference>
<evidence type="ECO:0000259" key="1">
    <source>
        <dbReference type="PROSITE" id="PS50097"/>
    </source>
</evidence>
<sequence length="573" mass="65758">MIERKFYNPLFKDVVELNNIGKFSNDMSELVNNPLLSDVTFEVGPECLLIHAHKVILCQRSQYFYRMFVSSGMRESIEQNPIIKKPDIDSETFLKVLLFIYSGRVHLSQSSTKDPLNVLAAADEMQISELKQICVEHIKQYIDTTSALNLLDQAYCYNCLDLVQCCLEFIKNQTKEVLQSDHLPYISRDTLFQLLDSEYLACDEVNVFRCMIRWGIDQLYQKKKEQVIDDEITPLDQEQLELLKKRESVPVRPPLTDVQSDECTSWEEEEIDNPPVLKRENSVFSNKKYMSVMTSFIRGADVSLNEVAHHLVEEDKIMLRGVLSDLLPLVRYPLMSSYELTDAVEPFQLLPDWLLLEAYRHMSAPERSIGSKRAQKRKGLSDIKTGMFDGSTILSEQHKQTIVKWYQGDGITKKKWVMQYKGTKDGFKARIFHELCDNKGPTMTICRTTEGYVFGGYNSQQWTSKNCWQAASDTFIFSLVNPYNDGTRKMKVKNPQRAIYNHESFGPTFGGGGISYFDPYDIYIDSSMTRGHTNVGNAYSTFRGGFRSDEAQKSLAGSLNAWTLNEIEVFVLG</sequence>
<dbReference type="EMBL" id="JAOPGA020000625">
    <property type="protein sequence ID" value="KAL0480122.1"/>
    <property type="molecule type" value="Genomic_DNA"/>
</dbReference>
<dbReference type="Pfam" id="PF00651">
    <property type="entry name" value="BTB"/>
    <property type="match status" value="1"/>
</dbReference>
<protein>
    <submittedName>
        <fullName evidence="3">Btb/poz domain-containing protein</fullName>
    </submittedName>
    <submittedName>
        <fullName evidence="4">CreD</fullName>
    </submittedName>
</protein>
<dbReference type="PANTHER" id="PTHR24410">
    <property type="entry name" value="HL07962P-RELATED"/>
    <property type="match status" value="1"/>
</dbReference>
<dbReference type="InterPro" id="IPR006571">
    <property type="entry name" value="TLDc_dom"/>
</dbReference>
<accession>A0AAW2YRW0</accession>
<keyword evidence="5" id="KW-1185">Reference proteome</keyword>
<proteinExistence type="predicted"/>
<dbReference type="InterPro" id="IPR051481">
    <property type="entry name" value="BTB-POZ/Galectin-3-binding"/>
</dbReference>
<evidence type="ECO:0000313" key="5">
    <source>
        <dbReference type="Proteomes" id="UP001431209"/>
    </source>
</evidence>
<feature type="domain" description="TLDc" evidence="2">
    <location>
        <begin position="392"/>
        <end position="573"/>
    </location>
</feature>
<dbReference type="InterPro" id="IPR011333">
    <property type="entry name" value="SKP1/BTB/POZ_sf"/>
</dbReference>
<dbReference type="SMART" id="SM00584">
    <property type="entry name" value="TLDc"/>
    <property type="match status" value="1"/>
</dbReference>
<dbReference type="Pfam" id="PF07534">
    <property type="entry name" value="TLD"/>
    <property type="match status" value="1"/>
</dbReference>
<dbReference type="SMART" id="SM00225">
    <property type="entry name" value="BTB"/>
    <property type="match status" value="1"/>
</dbReference>
<dbReference type="Gene3D" id="3.30.710.10">
    <property type="entry name" value="Potassium Channel Kv1.1, Chain A"/>
    <property type="match status" value="1"/>
</dbReference>
<evidence type="ECO:0000313" key="4">
    <source>
        <dbReference type="EMBL" id="KAL0484103.1"/>
    </source>
</evidence>